<dbReference type="Pfam" id="PF13378">
    <property type="entry name" value="MR_MLE_C"/>
    <property type="match status" value="1"/>
</dbReference>
<dbReference type="AlphaFoldDB" id="A0A4R1NBE3"/>
<organism evidence="5 6">
    <name type="scientific">Sodalis ligni</name>
    <dbReference type="NCBI Taxonomy" id="2697027"/>
    <lineage>
        <taxon>Bacteria</taxon>
        <taxon>Pseudomonadati</taxon>
        <taxon>Pseudomonadota</taxon>
        <taxon>Gammaproteobacteria</taxon>
        <taxon>Enterobacterales</taxon>
        <taxon>Bruguierivoracaceae</taxon>
        <taxon>Sodalis</taxon>
    </lineage>
</organism>
<dbReference type="OrthoDB" id="9782675at2"/>
<feature type="domain" description="Mandelate racemase/muconate lactonizing enzyme C-terminal" evidence="4">
    <location>
        <begin position="144"/>
        <end position="241"/>
    </location>
</feature>
<comment type="caution">
    <text evidence="5">The sequence shown here is derived from an EMBL/GenBank/DDBJ whole genome shotgun (WGS) entry which is preliminary data.</text>
</comment>
<evidence type="ECO:0000259" key="4">
    <source>
        <dbReference type="SMART" id="SM00922"/>
    </source>
</evidence>
<dbReference type="InterPro" id="IPR029065">
    <property type="entry name" value="Enolase_C-like"/>
</dbReference>
<dbReference type="GO" id="GO:0009063">
    <property type="term" value="P:amino acid catabolic process"/>
    <property type="evidence" value="ECO:0007669"/>
    <property type="project" value="InterPro"/>
</dbReference>
<evidence type="ECO:0000313" key="5">
    <source>
        <dbReference type="EMBL" id="TCL02941.1"/>
    </source>
</evidence>
<dbReference type="Proteomes" id="UP000294555">
    <property type="component" value="Unassembled WGS sequence"/>
</dbReference>
<dbReference type="GO" id="GO:0016853">
    <property type="term" value="F:isomerase activity"/>
    <property type="evidence" value="ECO:0007669"/>
    <property type="project" value="UniProtKB-KW"/>
</dbReference>
<dbReference type="PANTHER" id="PTHR13794:SF58">
    <property type="entry name" value="MITOCHONDRIAL ENOLASE SUPERFAMILY MEMBER 1"/>
    <property type="match status" value="1"/>
</dbReference>
<dbReference type="RefSeq" id="WP_132921847.1">
    <property type="nucleotide sequence ID" value="NZ_SJOI01000001.1"/>
</dbReference>
<dbReference type="GO" id="GO:0016052">
    <property type="term" value="P:carbohydrate catabolic process"/>
    <property type="evidence" value="ECO:0007669"/>
    <property type="project" value="TreeGrafter"/>
</dbReference>
<dbReference type="InterPro" id="IPR013341">
    <property type="entry name" value="Mandelate_racemase_N_dom"/>
</dbReference>
<dbReference type="SUPFAM" id="SSF51604">
    <property type="entry name" value="Enolase C-terminal domain-like"/>
    <property type="match status" value="1"/>
</dbReference>
<dbReference type="GO" id="GO:0000287">
    <property type="term" value="F:magnesium ion binding"/>
    <property type="evidence" value="ECO:0007669"/>
    <property type="project" value="TreeGrafter"/>
</dbReference>
<dbReference type="SMART" id="SM00922">
    <property type="entry name" value="MR_MLE"/>
    <property type="match status" value="1"/>
</dbReference>
<dbReference type="InterPro" id="IPR046945">
    <property type="entry name" value="RHMD-like"/>
</dbReference>
<evidence type="ECO:0000256" key="2">
    <source>
        <dbReference type="ARBA" id="ARBA00022723"/>
    </source>
</evidence>
<dbReference type="InterPro" id="IPR029017">
    <property type="entry name" value="Enolase-like_N"/>
</dbReference>
<evidence type="ECO:0000313" key="6">
    <source>
        <dbReference type="Proteomes" id="UP000294555"/>
    </source>
</evidence>
<dbReference type="SFLD" id="SFLDG00179">
    <property type="entry name" value="mandelate_racemase"/>
    <property type="match status" value="1"/>
</dbReference>
<evidence type="ECO:0000256" key="3">
    <source>
        <dbReference type="ARBA" id="ARBA00022842"/>
    </source>
</evidence>
<dbReference type="InterPro" id="IPR013342">
    <property type="entry name" value="Mandelate_racemase_C"/>
</dbReference>
<dbReference type="Gene3D" id="3.20.20.120">
    <property type="entry name" value="Enolase-like C-terminal domain"/>
    <property type="match status" value="1"/>
</dbReference>
<dbReference type="CDD" id="cd03316">
    <property type="entry name" value="MR_like"/>
    <property type="match status" value="1"/>
</dbReference>
<name>A0A4R1NBE3_9GAMM</name>
<keyword evidence="2" id="KW-0479">Metal-binding</keyword>
<accession>A0A4R1NBE3</accession>
<keyword evidence="5" id="KW-0413">Isomerase</keyword>
<dbReference type="PANTHER" id="PTHR13794">
    <property type="entry name" value="ENOLASE SUPERFAMILY, MANDELATE RACEMASE"/>
    <property type="match status" value="1"/>
</dbReference>
<comment type="cofactor">
    <cofactor evidence="1">
        <name>Mg(2+)</name>
        <dbReference type="ChEBI" id="CHEBI:18420"/>
    </cofactor>
</comment>
<dbReference type="SUPFAM" id="SSF54826">
    <property type="entry name" value="Enolase N-terminal domain-like"/>
    <property type="match status" value="1"/>
</dbReference>
<reference evidence="5 6" key="1">
    <citation type="submission" date="2019-02" db="EMBL/GenBank/DDBJ databases">
        <title>Investigation of anaerobic lignin degradation for improved lignocellulosic biofuels.</title>
        <authorList>
            <person name="Deangelis K."/>
        </authorList>
    </citation>
    <scope>NUCLEOTIDE SEQUENCE [LARGE SCALE GENOMIC DNA]</scope>
    <source>
        <strain evidence="5 6">159R</strain>
    </source>
</reference>
<dbReference type="InterPro" id="IPR036849">
    <property type="entry name" value="Enolase-like_C_sf"/>
</dbReference>
<dbReference type="GO" id="GO:0016836">
    <property type="term" value="F:hydro-lyase activity"/>
    <property type="evidence" value="ECO:0007669"/>
    <property type="project" value="TreeGrafter"/>
</dbReference>
<keyword evidence="3" id="KW-0460">Magnesium</keyword>
<gene>
    <name evidence="5" type="ORF">EZJ58_0980</name>
</gene>
<dbReference type="SFLD" id="SFLDS00001">
    <property type="entry name" value="Enolase"/>
    <property type="match status" value="1"/>
</dbReference>
<sequence length="373" mass="40834">MRIKEIKTHVIVQKLETQFGMSQWLWDTRGSCLVEIITDDGVIGWGECFGPAKANAALIHELYAPLVIGQDPLLRASIWEDLYNHTREFGRKGIAISAISGIDIALWDIFGKVMGQPIARLLGGNTAVPIKAYASSFYYAAGERDTLEKDAEASVAQGFEAFKMKVGGMTLQQDAARVAKVRSLIGPGAGLAVDANRAYTVREAIRFGKMIEEYDISWFEEPVLPDDFQGYREVRTALDMRIAGGESEFTRFGFRPFLQQGCVDIVQPDVAACGGLGEALNIAMMATAFGVDCFPHLWGSAISLAATLHLISAIPVAVPSLVRERPLLELDRAPNIIREQLSDLVIGPSFPVPDKPGLGIDIDTDLIRHLEMK</sequence>
<proteinExistence type="predicted"/>
<dbReference type="Pfam" id="PF02746">
    <property type="entry name" value="MR_MLE_N"/>
    <property type="match status" value="1"/>
</dbReference>
<dbReference type="InterPro" id="IPR018110">
    <property type="entry name" value="Mandel_Rmase/mucon_lact_enz_CS"/>
</dbReference>
<keyword evidence="6" id="KW-1185">Reference proteome</keyword>
<protein>
    <submittedName>
        <fullName evidence="5">D-galactarolactone cycloisomerase</fullName>
    </submittedName>
</protein>
<evidence type="ECO:0000256" key="1">
    <source>
        <dbReference type="ARBA" id="ARBA00001946"/>
    </source>
</evidence>
<dbReference type="EMBL" id="SJOI01000001">
    <property type="protein sequence ID" value="TCL02941.1"/>
    <property type="molecule type" value="Genomic_DNA"/>
</dbReference>
<dbReference type="PROSITE" id="PS00908">
    <property type="entry name" value="MR_MLE_1"/>
    <property type="match status" value="1"/>
</dbReference>
<dbReference type="Gene3D" id="3.30.390.10">
    <property type="entry name" value="Enolase-like, N-terminal domain"/>
    <property type="match status" value="1"/>
</dbReference>